<evidence type="ECO:0000256" key="6">
    <source>
        <dbReference type="ARBA" id="ARBA00022723"/>
    </source>
</evidence>
<dbReference type="GO" id="GO:0046872">
    <property type="term" value="F:metal ion binding"/>
    <property type="evidence" value="ECO:0007669"/>
    <property type="project" value="UniProtKB-KW"/>
</dbReference>
<dbReference type="GO" id="GO:0009916">
    <property type="term" value="F:alternative oxidase activity"/>
    <property type="evidence" value="ECO:0007669"/>
    <property type="project" value="InterPro"/>
</dbReference>
<organism evidence="18">
    <name type="scientific">Amphimedon queenslandica</name>
    <name type="common">Sponge</name>
    <dbReference type="NCBI Taxonomy" id="400682"/>
    <lineage>
        <taxon>Eukaryota</taxon>
        <taxon>Metazoa</taxon>
        <taxon>Porifera</taxon>
        <taxon>Demospongiae</taxon>
        <taxon>Heteroscleromorpha</taxon>
        <taxon>Haplosclerida</taxon>
        <taxon>Niphatidae</taxon>
        <taxon>Amphimedon</taxon>
    </lineage>
</organism>
<dbReference type="GO" id="GO:0010230">
    <property type="term" value="P:alternative respiration"/>
    <property type="evidence" value="ECO:0007669"/>
    <property type="project" value="TreeGrafter"/>
</dbReference>
<evidence type="ECO:0000256" key="1">
    <source>
        <dbReference type="ARBA" id="ARBA00004273"/>
    </source>
</evidence>
<proteinExistence type="inferred from homology"/>
<keyword evidence="10 17" id="KW-1133">Transmembrane helix</keyword>
<evidence type="ECO:0000256" key="3">
    <source>
        <dbReference type="ARBA" id="ARBA00022448"/>
    </source>
</evidence>
<feature type="binding site" evidence="16">
    <location>
        <position position="139"/>
    </location>
    <ligand>
        <name>Fe cation</name>
        <dbReference type="ChEBI" id="CHEBI:24875"/>
        <label>1</label>
    </ligand>
</feature>
<evidence type="ECO:0000256" key="9">
    <source>
        <dbReference type="ARBA" id="ARBA00022982"/>
    </source>
</evidence>
<keyword evidence="19" id="KW-1185">Reference proteome</keyword>
<dbReference type="EnsemblMetazoa" id="XM_003385199.3">
    <property type="protein sequence ID" value="XP_003385247.1"/>
    <property type="gene ID" value="LOC100637288"/>
</dbReference>
<comment type="similarity">
    <text evidence="2">Belongs to the alternative oxidase family.</text>
</comment>
<evidence type="ECO:0000256" key="17">
    <source>
        <dbReference type="SAM" id="Phobius"/>
    </source>
</evidence>
<dbReference type="AlphaFoldDB" id="A0A1X7VAB9"/>
<comment type="function">
    <text evidence="15">Catalyzes cyanide-resistant oxygen consumption. May increase respiration when the cytochrome respiratory pathway is restricted, or in response to low temperatures.</text>
</comment>
<dbReference type="CDD" id="cd01053">
    <property type="entry name" value="AOX"/>
    <property type="match status" value="1"/>
</dbReference>
<dbReference type="Gene3D" id="1.20.1260.140">
    <property type="entry name" value="Alternative oxidase"/>
    <property type="match status" value="1"/>
</dbReference>
<keyword evidence="12 16" id="KW-0408">Iron</keyword>
<keyword evidence="6 16" id="KW-0479">Metal-binding</keyword>
<evidence type="ECO:0000256" key="8">
    <source>
        <dbReference type="ARBA" id="ARBA00022946"/>
    </source>
</evidence>
<keyword evidence="11" id="KW-0560">Oxidoreductase</keyword>
<keyword evidence="4" id="KW-0679">Respiratory chain</keyword>
<dbReference type="InterPro" id="IPR002680">
    <property type="entry name" value="AOX"/>
</dbReference>
<feature type="binding site" evidence="16">
    <location>
        <position position="178"/>
    </location>
    <ligand>
        <name>Fe cation</name>
        <dbReference type="ChEBI" id="CHEBI:24875"/>
        <label>2</label>
    </ligand>
</feature>
<evidence type="ECO:0000313" key="18">
    <source>
        <dbReference type="EnsemblMetazoa" id="Aqu2.1.36462_001"/>
    </source>
</evidence>
<reference evidence="18" key="2">
    <citation type="submission" date="2017-05" db="UniProtKB">
        <authorList>
            <consortium name="EnsemblMetazoa"/>
        </authorList>
    </citation>
    <scope>IDENTIFICATION</scope>
</reference>
<dbReference type="SMR" id="A0A1X7VAB9"/>
<dbReference type="PANTHER" id="PTHR31803:SF3">
    <property type="entry name" value="ALTERNATIVE OXIDASE"/>
    <property type="match status" value="1"/>
</dbReference>
<dbReference type="Pfam" id="PF01786">
    <property type="entry name" value="AOX"/>
    <property type="match status" value="1"/>
</dbReference>
<keyword evidence="9" id="KW-0249">Electron transport</keyword>
<protein>
    <recommendedName>
        <fullName evidence="20">Alternative oxidase</fullName>
    </recommendedName>
</protein>
<dbReference type="PIRSF" id="PIRSF005229">
    <property type="entry name" value="AOX"/>
    <property type="match status" value="1"/>
</dbReference>
<evidence type="ECO:0000256" key="12">
    <source>
        <dbReference type="ARBA" id="ARBA00023004"/>
    </source>
</evidence>
<comment type="subcellular location">
    <subcellularLocation>
        <location evidence="1">Mitochondrion inner membrane</location>
    </subcellularLocation>
</comment>
<dbReference type="InParanoid" id="A0A1X7VAB9"/>
<dbReference type="OrthoDB" id="16906at2759"/>
<feature type="binding site" evidence="16">
    <location>
        <position position="229"/>
    </location>
    <ligand>
        <name>Fe cation</name>
        <dbReference type="ChEBI" id="CHEBI:24875"/>
        <label>2</label>
    </ligand>
</feature>
<dbReference type="PANTHER" id="PTHR31803">
    <property type="entry name" value="ALTERNATIVE OXIDASE"/>
    <property type="match status" value="1"/>
</dbReference>
<keyword evidence="14 17" id="KW-0472">Membrane</keyword>
<feature type="binding site" evidence="16">
    <location>
        <position position="283"/>
    </location>
    <ligand>
        <name>Fe cation</name>
        <dbReference type="ChEBI" id="CHEBI:24875"/>
        <label>1</label>
    </ligand>
</feature>
<dbReference type="FunFam" id="1.20.1260.140:FF:000002">
    <property type="entry name" value="Alternative oxidase"/>
    <property type="match status" value="1"/>
</dbReference>
<name>A0A1X7VAB9_AMPQE</name>
<keyword evidence="3" id="KW-0813">Transport</keyword>
<dbReference type="STRING" id="400682.A0A1X7VAB9"/>
<feature type="binding site" evidence="16">
    <location>
        <position position="283"/>
    </location>
    <ligand>
        <name>Fe cation</name>
        <dbReference type="ChEBI" id="CHEBI:24875"/>
        <label>2</label>
    </ligand>
</feature>
<gene>
    <name evidence="18" type="primary">100637288</name>
</gene>
<evidence type="ECO:0000256" key="13">
    <source>
        <dbReference type="ARBA" id="ARBA00023128"/>
    </source>
</evidence>
<keyword evidence="13" id="KW-0496">Mitochondrion</keyword>
<evidence type="ECO:0000256" key="2">
    <source>
        <dbReference type="ARBA" id="ARBA00008388"/>
    </source>
</evidence>
<dbReference type="KEGG" id="aqu:100637288"/>
<evidence type="ECO:0000256" key="10">
    <source>
        <dbReference type="ARBA" id="ARBA00022989"/>
    </source>
</evidence>
<keyword evidence="8" id="KW-0809">Transit peptide</keyword>
<evidence type="ECO:0000256" key="7">
    <source>
        <dbReference type="ARBA" id="ARBA00022792"/>
    </source>
</evidence>
<feature type="binding site" evidence="16">
    <location>
        <position position="286"/>
    </location>
    <ligand>
        <name>Fe cation</name>
        <dbReference type="ChEBI" id="CHEBI:24875"/>
        <label>2</label>
    </ligand>
</feature>
<keyword evidence="7" id="KW-0999">Mitochondrion inner membrane</keyword>
<evidence type="ECO:0000256" key="5">
    <source>
        <dbReference type="ARBA" id="ARBA00022692"/>
    </source>
</evidence>
<evidence type="ECO:0008006" key="20">
    <source>
        <dbReference type="Google" id="ProtNLM"/>
    </source>
</evidence>
<reference evidence="19" key="1">
    <citation type="journal article" date="2010" name="Nature">
        <title>The Amphimedon queenslandica genome and the evolution of animal complexity.</title>
        <authorList>
            <person name="Srivastava M."/>
            <person name="Simakov O."/>
            <person name="Chapman J."/>
            <person name="Fahey B."/>
            <person name="Gauthier M.E."/>
            <person name="Mitros T."/>
            <person name="Richards G.S."/>
            <person name="Conaco C."/>
            <person name="Dacre M."/>
            <person name="Hellsten U."/>
            <person name="Larroux C."/>
            <person name="Putnam N.H."/>
            <person name="Stanke M."/>
            <person name="Adamska M."/>
            <person name="Darling A."/>
            <person name="Degnan S.M."/>
            <person name="Oakley T.H."/>
            <person name="Plachetzki D.C."/>
            <person name="Zhai Y."/>
            <person name="Adamski M."/>
            <person name="Calcino A."/>
            <person name="Cummins S.F."/>
            <person name="Goodstein D.M."/>
            <person name="Harris C."/>
            <person name="Jackson D.J."/>
            <person name="Leys S.P."/>
            <person name="Shu S."/>
            <person name="Woodcroft B.J."/>
            <person name="Vervoort M."/>
            <person name="Kosik K.S."/>
            <person name="Manning G."/>
            <person name="Degnan B.M."/>
            <person name="Rokhsar D.S."/>
        </authorList>
    </citation>
    <scope>NUCLEOTIDE SEQUENCE [LARGE SCALE GENOMIC DNA]</scope>
</reference>
<keyword evidence="5 17" id="KW-0812">Transmembrane</keyword>
<accession>A0A1X7VAB9</accession>
<evidence type="ECO:0000256" key="4">
    <source>
        <dbReference type="ARBA" id="ARBA00022660"/>
    </source>
</evidence>
<evidence type="ECO:0000313" key="19">
    <source>
        <dbReference type="Proteomes" id="UP000007879"/>
    </source>
</evidence>
<comment type="cofactor">
    <cofactor evidence="16">
        <name>Fe cation</name>
        <dbReference type="ChEBI" id="CHEBI:24875"/>
    </cofactor>
    <text evidence="16">Binds 2 iron ions per subunit.</text>
</comment>
<dbReference type="eggNOG" id="ENOG502QSB5">
    <property type="taxonomic scope" value="Eukaryota"/>
</dbReference>
<evidence type="ECO:0000256" key="15">
    <source>
        <dbReference type="ARBA" id="ARBA00025285"/>
    </source>
</evidence>
<dbReference type="InterPro" id="IPR038659">
    <property type="entry name" value="AOX_sf"/>
</dbReference>
<feature type="transmembrane region" description="Helical" evidence="17">
    <location>
        <begin position="193"/>
        <end position="216"/>
    </location>
</feature>
<feature type="transmembrane region" description="Helical" evidence="17">
    <location>
        <begin position="131"/>
        <end position="152"/>
    </location>
</feature>
<evidence type="ECO:0000256" key="16">
    <source>
        <dbReference type="PIRSR" id="PIRSR005229-1"/>
    </source>
</evidence>
<sequence>MATSVWLRSNSRQGNFIYTRFISAGKCHRSVRAFSASSNEPEEKAPHFKRSSVVHPLSAHIKMVMQEKPYTLPHPIWTESELNEVTITHVKPSLFVDKAAYASVQTLRFFFDVFSGYYIGKFRGTLNEKKWLTRIIFLETVAGVPGMIAAMLRHLRSLRYLQRDHGWIHTLLEEAENERMHLLTALVLRKPGFLFRFAVIGAQGIFVTLFSAAYIISPKFCHRFVGYLEEEAVKTYTHCLECIDRGDLKVWAKTAAPSISQKYWQLPEGAMMRDVILAIRADEAHHCEVNHTLSSMDMDKQNPFEPGK</sequence>
<evidence type="ECO:0000256" key="14">
    <source>
        <dbReference type="ARBA" id="ARBA00023136"/>
    </source>
</evidence>
<feature type="binding site" evidence="16">
    <location>
        <position position="178"/>
    </location>
    <ligand>
        <name>Fe cation</name>
        <dbReference type="ChEBI" id="CHEBI:24875"/>
        <label>1</label>
    </ligand>
</feature>
<dbReference type="GO" id="GO:0005743">
    <property type="term" value="C:mitochondrial inner membrane"/>
    <property type="evidence" value="ECO:0007669"/>
    <property type="project" value="UniProtKB-SubCell"/>
</dbReference>
<dbReference type="EnsemblMetazoa" id="Aqu2.1.36462_001">
    <property type="protein sequence ID" value="Aqu2.1.36462_001"/>
    <property type="gene ID" value="Aqu2.1.36462"/>
</dbReference>
<dbReference type="Proteomes" id="UP000007879">
    <property type="component" value="Unassembled WGS sequence"/>
</dbReference>
<evidence type="ECO:0000256" key="11">
    <source>
        <dbReference type="ARBA" id="ARBA00023002"/>
    </source>
</evidence>
<feature type="binding site" evidence="16">
    <location>
        <position position="181"/>
    </location>
    <ligand>
        <name>Fe cation</name>
        <dbReference type="ChEBI" id="CHEBI:24875"/>
        <label>1</label>
    </ligand>
</feature>